<evidence type="ECO:0000313" key="3">
    <source>
        <dbReference type="Proteomes" id="UP000198703"/>
    </source>
</evidence>
<gene>
    <name evidence="2" type="ORF">SAMN05444370_104238</name>
</gene>
<organism evidence="2 3">
    <name type="scientific">Rubrimonas cliftonensis</name>
    <dbReference type="NCBI Taxonomy" id="89524"/>
    <lineage>
        <taxon>Bacteria</taxon>
        <taxon>Pseudomonadati</taxon>
        <taxon>Pseudomonadota</taxon>
        <taxon>Alphaproteobacteria</taxon>
        <taxon>Rhodobacterales</taxon>
        <taxon>Paracoccaceae</taxon>
        <taxon>Rubrimonas</taxon>
    </lineage>
</organism>
<name>A0A1H4AI15_9RHOB</name>
<dbReference type="AlphaFoldDB" id="A0A1H4AI15"/>
<dbReference type="PIRSF" id="PIRSF028288">
    <property type="entry name" value="UCP028288"/>
    <property type="match status" value="1"/>
</dbReference>
<dbReference type="InterPro" id="IPR016878">
    <property type="entry name" value="MICAH-like"/>
</dbReference>
<dbReference type="EMBL" id="FNQM01000004">
    <property type="protein sequence ID" value="SEA35555.1"/>
    <property type="molecule type" value="Genomic_DNA"/>
</dbReference>
<dbReference type="RefSeq" id="WP_093252259.1">
    <property type="nucleotide sequence ID" value="NZ_FNQM01000004.1"/>
</dbReference>
<keyword evidence="3" id="KW-1185">Reference proteome</keyword>
<keyword evidence="1" id="KW-0732">Signal</keyword>
<sequence length="186" mass="19888">MQTFLRSLVLAAPVLALSLPALAVEATVMPGSSVTQAEVEAAQIAWGDAVVAIDAAATDAEARALADTLLDDIYGFEFGPILFKPTLTQLPQTFRDSKEGALSYFVAQDPDYPKDSGFARKGWVKVEIENAAIFIAGDTAQTIGKVHFTNEDGSVVSVDKTWGFLKDEAGSLQMILHHSSLPYAPE</sequence>
<dbReference type="Proteomes" id="UP000198703">
    <property type="component" value="Unassembled WGS sequence"/>
</dbReference>
<dbReference type="Gene3D" id="3.10.450.50">
    <property type="match status" value="1"/>
</dbReference>
<evidence type="ECO:0000313" key="2">
    <source>
        <dbReference type="EMBL" id="SEA35555.1"/>
    </source>
</evidence>
<protein>
    <recommendedName>
        <fullName evidence="4">Phosphoribosyl-AMP cyclohydrolase</fullName>
    </recommendedName>
</protein>
<accession>A0A1H4AI15</accession>
<evidence type="ECO:0008006" key="4">
    <source>
        <dbReference type="Google" id="ProtNLM"/>
    </source>
</evidence>
<feature type="chain" id="PRO_5011713913" description="Phosphoribosyl-AMP cyclohydrolase" evidence="1">
    <location>
        <begin position="24"/>
        <end position="186"/>
    </location>
</feature>
<evidence type="ECO:0000256" key="1">
    <source>
        <dbReference type="SAM" id="SignalP"/>
    </source>
</evidence>
<proteinExistence type="predicted"/>
<reference evidence="2 3" key="1">
    <citation type="submission" date="2016-10" db="EMBL/GenBank/DDBJ databases">
        <authorList>
            <person name="de Groot N.N."/>
        </authorList>
    </citation>
    <scope>NUCLEOTIDE SEQUENCE [LARGE SCALE GENOMIC DNA]</scope>
    <source>
        <strain evidence="2 3">DSM 15345</strain>
    </source>
</reference>
<feature type="signal peptide" evidence="1">
    <location>
        <begin position="1"/>
        <end position="23"/>
    </location>
</feature>
<dbReference type="OrthoDB" id="9807600at2"/>